<dbReference type="GO" id="GO:0006269">
    <property type="term" value="P:DNA replication, synthesis of primer"/>
    <property type="evidence" value="ECO:0007669"/>
    <property type="project" value="UniProtKB-KW"/>
</dbReference>
<dbReference type="Pfam" id="PF13662">
    <property type="entry name" value="Toprim_4"/>
    <property type="match status" value="1"/>
</dbReference>
<evidence type="ECO:0000256" key="5">
    <source>
        <dbReference type="ARBA" id="ARBA00022705"/>
    </source>
</evidence>
<protein>
    <submittedName>
        <fullName evidence="13">DNA primase</fullName>
    </submittedName>
</protein>
<evidence type="ECO:0000259" key="12">
    <source>
        <dbReference type="PROSITE" id="PS50880"/>
    </source>
</evidence>
<dbReference type="InterPro" id="IPR006295">
    <property type="entry name" value="DNA_primase_DnaG"/>
</dbReference>
<evidence type="ECO:0000313" key="14">
    <source>
        <dbReference type="Proteomes" id="UP000229128"/>
    </source>
</evidence>
<dbReference type="EMBL" id="PFBQ01000031">
    <property type="protein sequence ID" value="PIR80867.1"/>
    <property type="molecule type" value="Genomic_DNA"/>
</dbReference>
<dbReference type="InterPro" id="IPR036977">
    <property type="entry name" value="DNA_primase_Znf_CHC2"/>
</dbReference>
<dbReference type="GO" id="GO:0003899">
    <property type="term" value="F:DNA-directed RNA polymerase activity"/>
    <property type="evidence" value="ECO:0007669"/>
    <property type="project" value="InterPro"/>
</dbReference>
<evidence type="ECO:0000256" key="8">
    <source>
        <dbReference type="ARBA" id="ARBA00022833"/>
    </source>
</evidence>
<keyword evidence="9" id="KW-0460">Magnesium</keyword>
<reference evidence="14" key="1">
    <citation type="submission" date="2017-09" db="EMBL/GenBank/DDBJ databases">
        <title>Depth-based differentiation of microbial function through sediment-hosted aquifers and enrichment of novel symbionts in the deep terrestrial subsurface.</title>
        <authorList>
            <person name="Probst A.J."/>
            <person name="Ladd B."/>
            <person name="Jarett J.K."/>
            <person name="Geller-Mcgrath D.E."/>
            <person name="Sieber C.M.K."/>
            <person name="Emerson J.B."/>
            <person name="Anantharaman K."/>
            <person name="Thomas B.C."/>
            <person name="Malmstrom R."/>
            <person name="Stieglmeier M."/>
            <person name="Klingl A."/>
            <person name="Woyke T."/>
            <person name="Ryan C.M."/>
            <person name="Banfield J.F."/>
        </authorList>
    </citation>
    <scope>NUCLEOTIDE SEQUENCE [LARGE SCALE GENOMIC DNA]</scope>
</reference>
<evidence type="ECO:0000256" key="6">
    <source>
        <dbReference type="ARBA" id="ARBA00022723"/>
    </source>
</evidence>
<gene>
    <name evidence="13" type="primary">dnaG</name>
    <name evidence="13" type="ORF">COU24_01685</name>
</gene>
<dbReference type="SUPFAM" id="SSF56731">
    <property type="entry name" value="DNA primase core"/>
    <property type="match status" value="1"/>
</dbReference>
<dbReference type="SMART" id="SM00493">
    <property type="entry name" value="TOPRIM"/>
    <property type="match status" value="1"/>
</dbReference>
<dbReference type="SMART" id="SM00400">
    <property type="entry name" value="ZnF_CHCC"/>
    <property type="match status" value="1"/>
</dbReference>
<feature type="non-terminal residue" evidence="13">
    <location>
        <position position="404"/>
    </location>
</feature>
<dbReference type="Pfam" id="PF01807">
    <property type="entry name" value="Zn_ribbon_DnaG"/>
    <property type="match status" value="1"/>
</dbReference>
<keyword evidence="2" id="KW-0639">Primosome</keyword>
<proteinExistence type="predicted"/>
<dbReference type="InterPro" id="IPR037068">
    <property type="entry name" value="DNA_primase_core_N_sf"/>
</dbReference>
<dbReference type="InterPro" id="IPR034151">
    <property type="entry name" value="TOPRIM_DnaG_bac"/>
</dbReference>
<sequence>FKARCPFHEEKTPSFMVNRERQFFHCFGCQESGDVFSFLQKMENIEFPEALKILANKAGVKLPEYNPQMANLKTRVLEMQAVAMAWFHNQLLNSAAGQKALSYLKDKRKLSAATIEEWQLGYALDSWDALSQYLKGKNFTHQEILQSGLVVPKERSQDYYDRFRDRVMFPIEDYHGNIVGFTGRTLKEDEGAKYINTPQTAVYNKSEVIFGLYKAKAAIKDEDQVVIVEGNMDVIASSGAKIKNVVAVSGTALTVEQIRILKRLTNDFIFAFDADQAGIRAAERSIGLAWSEEAKVKVIAINQSLGKDPDEIIRRDVALWKKLIAAALPAMDYFFEMKFRGYQPEEIESKKQVARDLLNLIIQLASPLEYDYYLKKLAEKLEVREEALREAVKKARQQKKPGVA</sequence>
<accession>A0A2H0U647</accession>
<keyword evidence="6" id="KW-0479">Metal-binding</keyword>
<dbReference type="Gene3D" id="3.90.580.10">
    <property type="entry name" value="Zinc finger, CHC2-type domain"/>
    <property type="match status" value="1"/>
</dbReference>
<dbReference type="InterPro" id="IPR006171">
    <property type="entry name" value="TOPRIM_dom"/>
</dbReference>
<comment type="caution">
    <text evidence="13">The sequence shown here is derived from an EMBL/GenBank/DDBJ whole genome shotgun (WGS) entry which is preliminary data.</text>
</comment>
<dbReference type="AlphaFoldDB" id="A0A2H0U647"/>
<dbReference type="GO" id="GO:1990077">
    <property type="term" value="C:primosome complex"/>
    <property type="evidence" value="ECO:0007669"/>
    <property type="project" value="UniProtKB-KW"/>
</dbReference>
<evidence type="ECO:0000256" key="7">
    <source>
        <dbReference type="ARBA" id="ARBA00022771"/>
    </source>
</evidence>
<keyword evidence="4" id="KW-0548">Nucleotidyltransferase</keyword>
<dbReference type="GO" id="GO:0000428">
    <property type="term" value="C:DNA-directed RNA polymerase complex"/>
    <property type="evidence" value="ECO:0007669"/>
    <property type="project" value="UniProtKB-KW"/>
</dbReference>
<dbReference type="InterPro" id="IPR013264">
    <property type="entry name" value="DNAG_N"/>
</dbReference>
<feature type="domain" description="Toprim" evidence="12">
    <location>
        <begin position="223"/>
        <end position="306"/>
    </location>
</feature>
<dbReference type="NCBIfam" id="TIGR01391">
    <property type="entry name" value="dnaG"/>
    <property type="match status" value="1"/>
</dbReference>
<dbReference type="GO" id="GO:0003677">
    <property type="term" value="F:DNA binding"/>
    <property type="evidence" value="ECO:0007669"/>
    <property type="project" value="UniProtKB-KW"/>
</dbReference>
<dbReference type="PANTHER" id="PTHR30313">
    <property type="entry name" value="DNA PRIMASE"/>
    <property type="match status" value="1"/>
</dbReference>
<evidence type="ECO:0000256" key="11">
    <source>
        <dbReference type="ARBA" id="ARBA00023163"/>
    </source>
</evidence>
<feature type="non-terminal residue" evidence="13">
    <location>
        <position position="1"/>
    </location>
</feature>
<keyword evidence="3" id="KW-0808">Transferase</keyword>
<dbReference type="CDD" id="cd03364">
    <property type="entry name" value="TOPRIM_DnaG_primases"/>
    <property type="match status" value="1"/>
</dbReference>
<evidence type="ECO:0000256" key="10">
    <source>
        <dbReference type="ARBA" id="ARBA00023125"/>
    </source>
</evidence>
<evidence type="ECO:0000256" key="3">
    <source>
        <dbReference type="ARBA" id="ARBA00022679"/>
    </source>
</evidence>
<evidence type="ECO:0000256" key="4">
    <source>
        <dbReference type="ARBA" id="ARBA00022695"/>
    </source>
</evidence>
<dbReference type="GO" id="GO:0005737">
    <property type="term" value="C:cytoplasm"/>
    <property type="evidence" value="ECO:0007669"/>
    <property type="project" value="TreeGrafter"/>
</dbReference>
<organism evidence="13 14">
    <name type="scientific">Candidatus Kuenenbacteria bacterium CG10_big_fil_rev_8_21_14_0_10_39_14</name>
    <dbReference type="NCBI Taxonomy" id="1974619"/>
    <lineage>
        <taxon>Bacteria</taxon>
        <taxon>Candidatus Kueneniibacteriota</taxon>
    </lineage>
</organism>
<dbReference type="SUPFAM" id="SSF57783">
    <property type="entry name" value="Zinc beta-ribbon"/>
    <property type="match status" value="1"/>
</dbReference>
<evidence type="ECO:0000256" key="1">
    <source>
        <dbReference type="ARBA" id="ARBA00022478"/>
    </source>
</evidence>
<evidence type="ECO:0000256" key="9">
    <source>
        <dbReference type="ARBA" id="ARBA00022842"/>
    </source>
</evidence>
<dbReference type="PROSITE" id="PS50880">
    <property type="entry name" value="TOPRIM"/>
    <property type="match status" value="1"/>
</dbReference>
<dbReference type="InterPro" id="IPR002694">
    <property type="entry name" value="Znf_CHC2"/>
</dbReference>
<keyword evidence="11" id="KW-0804">Transcription</keyword>
<dbReference type="GO" id="GO:0008270">
    <property type="term" value="F:zinc ion binding"/>
    <property type="evidence" value="ECO:0007669"/>
    <property type="project" value="UniProtKB-KW"/>
</dbReference>
<dbReference type="Pfam" id="PF10410">
    <property type="entry name" value="DnaB_bind"/>
    <property type="match status" value="1"/>
</dbReference>
<keyword evidence="1" id="KW-0240">DNA-directed RNA polymerase</keyword>
<evidence type="ECO:0000256" key="2">
    <source>
        <dbReference type="ARBA" id="ARBA00022515"/>
    </source>
</evidence>
<evidence type="ECO:0000313" key="13">
    <source>
        <dbReference type="EMBL" id="PIR80867.1"/>
    </source>
</evidence>
<keyword evidence="5" id="KW-0235">DNA replication</keyword>
<dbReference type="Gene3D" id="3.40.1360.10">
    <property type="match status" value="1"/>
</dbReference>
<keyword evidence="10" id="KW-0238">DNA-binding</keyword>
<dbReference type="PANTHER" id="PTHR30313:SF2">
    <property type="entry name" value="DNA PRIMASE"/>
    <property type="match status" value="1"/>
</dbReference>
<name>A0A2H0U647_9BACT</name>
<dbReference type="InterPro" id="IPR050219">
    <property type="entry name" value="DnaG_primase"/>
</dbReference>
<dbReference type="Pfam" id="PF08275">
    <property type="entry name" value="DNAG_N"/>
    <property type="match status" value="1"/>
</dbReference>
<keyword evidence="7" id="KW-0863">Zinc-finger</keyword>
<dbReference type="Gene3D" id="3.90.980.10">
    <property type="entry name" value="DNA primase, catalytic core, N-terminal domain"/>
    <property type="match status" value="1"/>
</dbReference>
<dbReference type="Proteomes" id="UP000229128">
    <property type="component" value="Unassembled WGS sequence"/>
</dbReference>
<dbReference type="InterPro" id="IPR019475">
    <property type="entry name" value="DNA_primase_DnaB-bd"/>
</dbReference>
<keyword evidence="8" id="KW-0862">Zinc</keyword>